<dbReference type="InterPro" id="IPR004107">
    <property type="entry name" value="Integrase_SAM-like_N"/>
</dbReference>
<proteinExistence type="inferred from homology"/>
<name>A0ABQ4R3F5_9HYPH</name>
<evidence type="ECO:0000313" key="7">
    <source>
        <dbReference type="Proteomes" id="UP001055167"/>
    </source>
</evidence>
<dbReference type="SUPFAM" id="SSF56349">
    <property type="entry name" value="DNA breaking-rejoining enzymes"/>
    <property type="match status" value="1"/>
</dbReference>
<dbReference type="Pfam" id="PF00589">
    <property type="entry name" value="Phage_integrase"/>
    <property type="match status" value="1"/>
</dbReference>
<dbReference type="InterPro" id="IPR013762">
    <property type="entry name" value="Integrase-like_cat_sf"/>
</dbReference>
<keyword evidence="2" id="KW-0229">DNA integration</keyword>
<evidence type="ECO:0000256" key="3">
    <source>
        <dbReference type="ARBA" id="ARBA00023125"/>
    </source>
</evidence>
<keyword evidence="4" id="KW-0233">DNA recombination</keyword>
<dbReference type="Gene3D" id="1.10.150.130">
    <property type="match status" value="1"/>
</dbReference>
<dbReference type="InterPro" id="IPR025166">
    <property type="entry name" value="Integrase_DNA_bind_dom"/>
</dbReference>
<dbReference type="Pfam" id="PF13356">
    <property type="entry name" value="Arm-DNA-bind_3"/>
    <property type="match status" value="1"/>
</dbReference>
<sequence>MPKITKRFVDGLDVEQAGRIIRDDELSGFAVRRNADGSRTYLLEYRAGRGRGFPTRRISIGRHGALTPDEARRHAKQILARVAAGEDPATDRASKRREPTVKDVLLTALEQHWKPKRRPSTAKVFSELINRTLIPEFGTVRLSELTRAEIRAWHARQSHRPRAANHELAVLRKALSLAVADELIAINPARGIPLHPEGSRDRVPDDSEIRAIWKELSSPGLRIQAATLIKLLIVTGCRVGELQATRWADIDLKAGLLSLRSESTKAGARHVHLSSPAVALLTDLPRRSTFVFCNDVGNESIAKAVVRRTWEKVRIKAGAPDLRLHDLRHGFSTRGAGLGANALILRDALGHKTLAMTGRYVSRQNAPLQLLSQKIGDEIRELLSDMCAEVIAPPTS</sequence>
<gene>
    <name evidence="6" type="primary">xerC_5</name>
    <name evidence="6" type="ORF">OPKNFCMD_4031</name>
</gene>
<evidence type="ECO:0000256" key="2">
    <source>
        <dbReference type="ARBA" id="ARBA00022908"/>
    </source>
</evidence>
<dbReference type="Pfam" id="PF14659">
    <property type="entry name" value="Phage_int_SAM_3"/>
    <property type="match status" value="1"/>
</dbReference>
<dbReference type="PANTHER" id="PTHR30629">
    <property type="entry name" value="PROPHAGE INTEGRASE"/>
    <property type="match status" value="1"/>
</dbReference>
<dbReference type="Gene3D" id="1.10.443.10">
    <property type="entry name" value="Intergrase catalytic core"/>
    <property type="match status" value="1"/>
</dbReference>
<dbReference type="InterPro" id="IPR050808">
    <property type="entry name" value="Phage_Integrase"/>
</dbReference>
<dbReference type="PROSITE" id="PS51898">
    <property type="entry name" value="TYR_RECOMBINASE"/>
    <property type="match status" value="1"/>
</dbReference>
<dbReference type="Proteomes" id="UP001055167">
    <property type="component" value="Unassembled WGS sequence"/>
</dbReference>
<organism evidence="6 7">
    <name type="scientific">Methylobacterium crusticola</name>
    <dbReference type="NCBI Taxonomy" id="1697972"/>
    <lineage>
        <taxon>Bacteria</taxon>
        <taxon>Pseudomonadati</taxon>
        <taxon>Pseudomonadota</taxon>
        <taxon>Alphaproteobacteria</taxon>
        <taxon>Hyphomicrobiales</taxon>
        <taxon>Methylobacteriaceae</taxon>
        <taxon>Methylobacterium</taxon>
    </lineage>
</organism>
<evidence type="ECO:0000256" key="4">
    <source>
        <dbReference type="ARBA" id="ARBA00023172"/>
    </source>
</evidence>
<keyword evidence="3" id="KW-0238">DNA-binding</keyword>
<protein>
    <submittedName>
        <fullName evidence="6">Tyrosine recombinase XerC</fullName>
    </submittedName>
</protein>
<dbReference type="InterPro" id="IPR002104">
    <property type="entry name" value="Integrase_catalytic"/>
</dbReference>
<evidence type="ECO:0000313" key="6">
    <source>
        <dbReference type="EMBL" id="GJD51277.1"/>
    </source>
</evidence>
<dbReference type="InterPro" id="IPR011010">
    <property type="entry name" value="DNA_brk_join_enz"/>
</dbReference>
<dbReference type="CDD" id="cd00796">
    <property type="entry name" value="INT_Rci_Hp1_C"/>
    <property type="match status" value="1"/>
</dbReference>
<reference evidence="6" key="2">
    <citation type="submission" date="2021-08" db="EMBL/GenBank/DDBJ databases">
        <authorList>
            <person name="Tani A."/>
            <person name="Ola A."/>
            <person name="Ogura Y."/>
            <person name="Katsura K."/>
            <person name="Hayashi T."/>
        </authorList>
    </citation>
    <scope>NUCLEOTIDE SEQUENCE</scope>
    <source>
        <strain evidence="6">KCTC 52305</strain>
    </source>
</reference>
<evidence type="ECO:0000259" key="5">
    <source>
        <dbReference type="PROSITE" id="PS51898"/>
    </source>
</evidence>
<dbReference type="EMBL" id="BPQH01000012">
    <property type="protein sequence ID" value="GJD51277.1"/>
    <property type="molecule type" value="Genomic_DNA"/>
</dbReference>
<dbReference type="InterPro" id="IPR010998">
    <property type="entry name" value="Integrase_recombinase_N"/>
</dbReference>
<keyword evidence="7" id="KW-1185">Reference proteome</keyword>
<comment type="caution">
    <text evidence="6">The sequence shown here is derived from an EMBL/GenBank/DDBJ whole genome shotgun (WGS) entry which is preliminary data.</text>
</comment>
<dbReference type="Gene3D" id="3.30.160.390">
    <property type="entry name" value="Integrase, DNA-binding domain"/>
    <property type="match status" value="1"/>
</dbReference>
<comment type="similarity">
    <text evidence="1">Belongs to the 'phage' integrase family.</text>
</comment>
<feature type="domain" description="Tyr recombinase" evidence="5">
    <location>
        <begin position="199"/>
        <end position="375"/>
    </location>
</feature>
<reference evidence="6" key="1">
    <citation type="journal article" date="2021" name="Front. Microbiol.">
        <title>Comprehensive Comparative Genomics and Phenotyping of Methylobacterium Species.</title>
        <authorList>
            <person name="Alessa O."/>
            <person name="Ogura Y."/>
            <person name="Fujitani Y."/>
            <person name="Takami H."/>
            <person name="Hayashi T."/>
            <person name="Sahin N."/>
            <person name="Tani A."/>
        </authorList>
    </citation>
    <scope>NUCLEOTIDE SEQUENCE</scope>
    <source>
        <strain evidence="6">KCTC 52305</strain>
    </source>
</reference>
<accession>A0ABQ4R3F5</accession>
<dbReference type="InterPro" id="IPR038488">
    <property type="entry name" value="Integrase_DNA-bd_sf"/>
</dbReference>
<evidence type="ECO:0000256" key="1">
    <source>
        <dbReference type="ARBA" id="ARBA00008857"/>
    </source>
</evidence>
<dbReference type="PANTHER" id="PTHR30629:SF2">
    <property type="entry name" value="PROPHAGE INTEGRASE INTS-RELATED"/>
    <property type="match status" value="1"/>
</dbReference>